<protein>
    <submittedName>
        <fullName evidence="2">Uncharacterized protein</fullName>
    </submittedName>
</protein>
<dbReference type="EMBL" id="CP097504">
    <property type="protein sequence ID" value="URD85620.1"/>
    <property type="molecule type" value="Genomic_DNA"/>
</dbReference>
<accession>A0A9E7JLM3</accession>
<keyword evidence="1" id="KW-0472">Membrane</keyword>
<evidence type="ECO:0000313" key="3">
    <source>
        <dbReference type="Proteomes" id="UP001055439"/>
    </source>
</evidence>
<gene>
    <name evidence="2" type="ORF">MUK42_26513</name>
</gene>
<evidence type="ECO:0000256" key="1">
    <source>
        <dbReference type="SAM" id="Phobius"/>
    </source>
</evidence>
<sequence length="348" mass="39102">MSQPNWSMGCDPTPIPVARPQVPGRCLLCLQILVRHLLFRTPLEAHLPLPLPVLPPLDHRQSLRLSSPSLSASTRCVEAASRDPLPPPLLSLRHLVFMVDVYHGDAPVLSLAVTGEELESLHGIFRFEVRIGDVYKRGEVDAREELRVVWMVVPKECREAFTLIDYVGKGTSVGSNVLWFSEKLPCPSSCYCSATMDLADLEAEVLVEICCDHDGAKKTVAKVSFGLMNTKAWRYVKVADGLLYLQSFLLPWRHQQSTILTSVCVLGCNLTTCHYRRKELGVDGRYGVVRTANFSFDETCFKSFFDEVSGKIYFFIVLLMIPIVELTIIAYLFVRFCFQVNGNSLLNK</sequence>
<dbReference type="Proteomes" id="UP001055439">
    <property type="component" value="Chromosome 2"/>
</dbReference>
<name>A0A9E7JLM3_9LILI</name>
<keyword evidence="1" id="KW-0812">Transmembrane</keyword>
<organism evidence="2 3">
    <name type="scientific">Musa troglodytarum</name>
    <name type="common">fe'i banana</name>
    <dbReference type="NCBI Taxonomy" id="320322"/>
    <lineage>
        <taxon>Eukaryota</taxon>
        <taxon>Viridiplantae</taxon>
        <taxon>Streptophyta</taxon>
        <taxon>Embryophyta</taxon>
        <taxon>Tracheophyta</taxon>
        <taxon>Spermatophyta</taxon>
        <taxon>Magnoliopsida</taxon>
        <taxon>Liliopsida</taxon>
        <taxon>Zingiberales</taxon>
        <taxon>Musaceae</taxon>
        <taxon>Musa</taxon>
    </lineage>
</organism>
<evidence type="ECO:0000313" key="2">
    <source>
        <dbReference type="EMBL" id="URD85620.1"/>
    </source>
</evidence>
<dbReference type="OrthoDB" id="1905685at2759"/>
<keyword evidence="3" id="KW-1185">Reference proteome</keyword>
<feature type="transmembrane region" description="Helical" evidence="1">
    <location>
        <begin position="312"/>
        <end position="334"/>
    </location>
</feature>
<proteinExistence type="predicted"/>
<reference evidence="2" key="1">
    <citation type="submission" date="2022-05" db="EMBL/GenBank/DDBJ databases">
        <title>The Musa troglodytarum L. genome provides insights into the mechanism of non-climacteric behaviour and enrichment of carotenoids.</title>
        <authorList>
            <person name="Wang J."/>
        </authorList>
    </citation>
    <scope>NUCLEOTIDE SEQUENCE</scope>
    <source>
        <tissue evidence="2">Leaf</tissue>
    </source>
</reference>
<dbReference type="AlphaFoldDB" id="A0A9E7JLM3"/>
<keyword evidence="1" id="KW-1133">Transmembrane helix</keyword>